<reference evidence="2" key="1">
    <citation type="journal article" date="2023" name="G3 (Bethesda)">
        <title>A reference genome for the long-term kleptoplast-retaining sea slug Elysia crispata morphotype clarki.</title>
        <authorList>
            <person name="Eastman K.E."/>
            <person name="Pendleton A.L."/>
            <person name="Shaikh M.A."/>
            <person name="Suttiyut T."/>
            <person name="Ogas R."/>
            <person name="Tomko P."/>
            <person name="Gavelis G."/>
            <person name="Widhalm J.R."/>
            <person name="Wisecaver J.H."/>
        </authorList>
    </citation>
    <scope>NUCLEOTIDE SEQUENCE</scope>
    <source>
        <strain evidence="2">ECLA1</strain>
    </source>
</reference>
<protein>
    <submittedName>
        <fullName evidence="2">Uncharacterized protein</fullName>
    </submittedName>
</protein>
<dbReference type="EMBL" id="JAWDGP010002316">
    <property type="protein sequence ID" value="KAK3783995.1"/>
    <property type="molecule type" value="Genomic_DNA"/>
</dbReference>
<evidence type="ECO:0000313" key="2">
    <source>
        <dbReference type="EMBL" id="KAK3783995.1"/>
    </source>
</evidence>
<accession>A0AAE1A9W4</accession>
<proteinExistence type="predicted"/>
<sequence length="255" mass="28760">GETTPLPATAMGGYDVFMFGELSVDTPLGVGWFDSVSRMSWLRNLPKTRDFFTRMLGGIEMEGHNILGDGTVQALLPLLTGQAELDLPTARRDQRKAVHVDGFPWIWQDFKKAGYVTAWGEDMSYIGTFQMRLKGFKEQPVDHYVRTYFLSAEPMYHRFRDGCAGSELRHIRFFNYFRDLYHMYGAKRKFMFGFHSELSHDDNSHLKKVRLGLGLVVVVVVSGGGGGVGCQWWWWWSSVVVLVLVVSSGAGGGSQ</sequence>
<feature type="transmembrane region" description="Helical" evidence="1">
    <location>
        <begin position="209"/>
        <end position="227"/>
    </location>
</feature>
<feature type="transmembrane region" description="Helical" evidence="1">
    <location>
        <begin position="233"/>
        <end position="253"/>
    </location>
</feature>
<evidence type="ECO:0000313" key="3">
    <source>
        <dbReference type="Proteomes" id="UP001283361"/>
    </source>
</evidence>
<organism evidence="2 3">
    <name type="scientific">Elysia crispata</name>
    <name type="common">lettuce slug</name>
    <dbReference type="NCBI Taxonomy" id="231223"/>
    <lineage>
        <taxon>Eukaryota</taxon>
        <taxon>Metazoa</taxon>
        <taxon>Spiralia</taxon>
        <taxon>Lophotrochozoa</taxon>
        <taxon>Mollusca</taxon>
        <taxon>Gastropoda</taxon>
        <taxon>Heterobranchia</taxon>
        <taxon>Euthyneura</taxon>
        <taxon>Panpulmonata</taxon>
        <taxon>Sacoglossa</taxon>
        <taxon>Placobranchoidea</taxon>
        <taxon>Plakobranchidae</taxon>
        <taxon>Elysia</taxon>
    </lineage>
</organism>
<dbReference type="PANTHER" id="PTHR10974:SF1">
    <property type="entry name" value="FI08016P-RELATED"/>
    <property type="match status" value="1"/>
</dbReference>
<keyword evidence="3" id="KW-1185">Reference proteome</keyword>
<evidence type="ECO:0000256" key="1">
    <source>
        <dbReference type="SAM" id="Phobius"/>
    </source>
</evidence>
<keyword evidence="1" id="KW-1133">Transmembrane helix</keyword>
<gene>
    <name evidence="2" type="ORF">RRG08_064190</name>
</gene>
<comment type="caution">
    <text evidence="2">The sequence shown here is derived from an EMBL/GenBank/DDBJ whole genome shotgun (WGS) entry which is preliminary data.</text>
</comment>
<feature type="non-terminal residue" evidence="2">
    <location>
        <position position="255"/>
    </location>
</feature>
<dbReference type="InterPro" id="IPR004245">
    <property type="entry name" value="DUF229"/>
</dbReference>
<keyword evidence="1" id="KW-0472">Membrane</keyword>
<dbReference type="CDD" id="cd16021">
    <property type="entry name" value="ALP_like"/>
    <property type="match status" value="1"/>
</dbReference>
<dbReference type="AlphaFoldDB" id="A0AAE1A9W4"/>
<dbReference type="Pfam" id="PF02995">
    <property type="entry name" value="DUF229"/>
    <property type="match status" value="1"/>
</dbReference>
<dbReference type="PANTHER" id="PTHR10974">
    <property type="entry name" value="FI08016P-RELATED"/>
    <property type="match status" value="1"/>
</dbReference>
<dbReference type="GO" id="GO:0005615">
    <property type="term" value="C:extracellular space"/>
    <property type="evidence" value="ECO:0007669"/>
    <property type="project" value="TreeGrafter"/>
</dbReference>
<keyword evidence="1" id="KW-0812">Transmembrane</keyword>
<name>A0AAE1A9W4_9GAST</name>
<dbReference type="Proteomes" id="UP001283361">
    <property type="component" value="Unassembled WGS sequence"/>
</dbReference>